<keyword evidence="4" id="KW-0496">Mitochondrion</keyword>
<evidence type="ECO:0000256" key="4">
    <source>
        <dbReference type="ARBA" id="ARBA00023128"/>
    </source>
</evidence>
<dbReference type="GO" id="GO:0003735">
    <property type="term" value="F:structural constituent of ribosome"/>
    <property type="evidence" value="ECO:0007669"/>
    <property type="project" value="EnsemblFungi"/>
</dbReference>
<comment type="similarity">
    <text evidence="2">Belongs to the universal ribosomal protein uL29 family.</text>
</comment>
<sequence length="318" mass="36751">MNSVKQLRTIIPRGSRGFHQTLASTARLANSTKNNKTKAPKNIEREFSGKFKILPPIAPKASNIKVKDDHPLWQFFSHKKFLRAPEDLANAGRPWAVSELRRKSFDDLHTLWYVCLKERNILSREDHLLSNYLSDTGSFAYKRLNENLHETMQRIRHVLAERHHAHEAALESFEEQKNQIFGQFKSRYLEADESRDEDLGLQLERFQLAYLGLNSKFPHGVSQKDVNSIKFISELKFTRFKSDTDNMKAFGQPKDIAETFMIFQAHHSDKGVEEAVVSILEYRESAPSEITPEQEQIVLNNIVKTERAKQVSEAEEQS</sequence>
<dbReference type="AlphaFoldDB" id="A0A1E3PE55"/>
<dbReference type="EMBL" id="KV454414">
    <property type="protein sequence ID" value="ODQ63703.1"/>
    <property type="molecule type" value="Genomic_DNA"/>
</dbReference>
<reference evidence="8 9" key="1">
    <citation type="journal article" date="2016" name="Proc. Natl. Acad. Sci. U.S.A.">
        <title>Comparative genomics of biotechnologically important yeasts.</title>
        <authorList>
            <person name="Riley R."/>
            <person name="Haridas S."/>
            <person name="Wolfe K.H."/>
            <person name="Lopes M.R."/>
            <person name="Hittinger C.T."/>
            <person name="Goeker M."/>
            <person name="Salamov A.A."/>
            <person name="Wisecaver J.H."/>
            <person name="Long T.M."/>
            <person name="Calvey C.H."/>
            <person name="Aerts A.L."/>
            <person name="Barry K.W."/>
            <person name="Choi C."/>
            <person name="Clum A."/>
            <person name="Coughlan A.Y."/>
            <person name="Deshpande S."/>
            <person name="Douglass A.P."/>
            <person name="Hanson S.J."/>
            <person name="Klenk H.-P."/>
            <person name="LaButti K.M."/>
            <person name="Lapidus A."/>
            <person name="Lindquist E.A."/>
            <person name="Lipzen A.M."/>
            <person name="Meier-Kolthoff J.P."/>
            <person name="Ohm R.A."/>
            <person name="Otillar R.P."/>
            <person name="Pangilinan J.L."/>
            <person name="Peng Y."/>
            <person name="Rokas A."/>
            <person name="Rosa C.A."/>
            <person name="Scheuner C."/>
            <person name="Sibirny A.A."/>
            <person name="Slot J.C."/>
            <person name="Stielow J.B."/>
            <person name="Sun H."/>
            <person name="Kurtzman C.P."/>
            <person name="Blackwell M."/>
            <person name="Grigoriev I.V."/>
            <person name="Jeffries T.W."/>
        </authorList>
    </citation>
    <scope>NUCLEOTIDE SEQUENCE [LARGE SCALE GENOMIC DNA]</scope>
    <source>
        <strain evidence="8 9">DSM 6958</strain>
    </source>
</reference>
<evidence type="ECO:0000256" key="3">
    <source>
        <dbReference type="ARBA" id="ARBA00022980"/>
    </source>
</evidence>
<dbReference type="Proteomes" id="UP000095009">
    <property type="component" value="Unassembled WGS sequence"/>
</dbReference>
<evidence type="ECO:0000256" key="1">
    <source>
        <dbReference type="ARBA" id="ARBA00004173"/>
    </source>
</evidence>
<dbReference type="GO" id="GO:0005762">
    <property type="term" value="C:mitochondrial large ribosomal subunit"/>
    <property type="evidence" value="ECO:0007669"/>
    <property type="project" value="EnsemblFungi"/>
</dbReference>
<protein>
    <recommendedName>
        <fullName evidence="6">Large ribosomal subunit protein uL29m</fullName>
    </recommendedName>
    <alternativeName>
        <fullName evidence="7">54S ribosomal protein L4, mitochondrial</fullName>
    </alternativeName>
</protein>
<dbReference type="Pfam" id="PF06984">
    <property type="entry name" value="MRP-L47"/>
    <property type="match status" value="1"/>
</dbReference>
<keyword evidence="9" id="KW-1185">Reference proteome</keyword>
<dbReference type="PANTHER" id="PTHR21183:SF18">
    <property type="entry name" value="LARGE RIBOSOMAL SUBUNIT PROTEIN UL29M"/>
    <property type="match status" value="1"/>
</dbReference>
<proteinExistence type="inferred from homology"/>
<dbReference type="Gene3D" id="6.10.140.1190">
    <property type="match status" value="1"/>
</dbReference>
<dbReference type="PANTHER" id="PTHR21183">
    <property type="entry name" value="RIBOSOMAL PROTEIN L47, MITOCHONDRIAL-RELATED"/>
    <property type="match status" value="1"/>
</dbReference>
<organism evidence="8 9">
    <name type="scientific">Nadsonia fulvescens var. elongata DSM 6958</name>
    <dbReference type="NCBI Taxonomy" id="857566"/>
    <lineage>
        <taxon>Eukaryota</taxon>
        <taxon>Fungi</taxon>
        <taxon>Dikarya</taxon>
        <taxon>Ascomycota</taxon>
        <taxon>Saccharomycotina</taxon>
        <taxon>Dipodascomycetes</taxon>
        <taxon>Dipodascales</taxon>
        <taxon>Dipodascales incertae sedis</taxon>
        <taxon>Nadsonia</taxon>
    </lineage>
</organism>
<name>A0A1E3PE55_9ASCO</name>
<comment type="subcellular location">
    <subcellularLocation>
        <location evidence="1">Mitochondrion</location>
    </subcellularLocation>
</comment>
<dbReference type="GO" id="GO:1902775">
    <property type="term" value="P:mitochondrial large ribosomal subunit assembly"/>
    <property type="evidence" value="ECO:0007669"/>
    <property type="project" value="EnsemblFungi"/>
</dbReference>
<dbReference type="Gene3D" id="6.10.330.20">
    <property type="match status" value="1"/>
</dbReference>
<evidence type="ECO:0000256" key="7">
    <source>
        <dbReference type="ARBA" id="ARBA00035399"/>
    </source>
</evidence>
<evidence type="ECO:0000313" key="9">
    <source>
        <dbReference type="Proteomes" id="UP000095009"/>
    </source>
</evidence>
<dbReference type="OrthoDB" id="270763at2759"/>
<dbReference type="InterPro" id="IPR010729">
    <property type="entry name" value="Ribosomal_uL29_mit"/>
</dbReference>
<keyword evidence="3" id="KW-0689">Ribosomal protein</keyword>
<evidence type="ECO:0000313" key="8">
    <source>
        <dbReference type="EMBL" id="ODQ63703.1"/>
    </source>
</evidence>
<evidence type="ECO:0000256" key="2">
    <source>
        <dbReference type="ARBA" id="ARBA00009254"/>
    </source>
</evidence>
<keyword evidence="5" id="KW-0687">Ribonucleoprotein</keyword>
<dbReference type="InterPro" id="IPR038340">
    <property type="entry name" value="MRP-L47_sf"/>
</dbReference>
<accession>A0A1E3PE55</accession>
<gene>
    <name evidence="8" type="ORF">NADFUDRAFT_48041</name>
</gene>
<dbReference type="GO" id="GO:0032543">
    <property type="term" value="P:mitochondrial translation"/>
    <property type="evidence" value="ECO:0007669"/>
    <property type="project" value="EnsemblFungi"/>
</dbReference>
<evidence type="ECO:0000256" key="6">
    <source>
        <dbReference type="ARBA" id="ARBA00035289"/>
    </source>
</evidence>
<dbReference type="STRING" id="857566.A0A1E3PE55"/>
<evidence type="ECO:0000256" key="5">
    <source>
        <dbReference type="ARBA" id="ARBA00023274"/>
    </source>
</evidence>